<sequence>MSATIANEFSVSCHYPNNIPSKIMSWTNKRILVPIVLFTSAIYSCNSNNITEKQNTQTIDTNEIHLNTIQHDTLSAAQLEKIKKIQSTFSEVNPSTLDETITDFKRDRNPDNEIAIWLAMANAYEKFTTKNNLDLDKKKEAYKLILMRSMESEENAKVNSNLKLLTPKEISEILSYYDLEAKPITIEQK</sequence>
<name>A0A2W5GCB4_9SPHI</name>
<accession>A0A2W5GCB4</accession>
<proteinExistence type="predicted"/>
<evidence type="ECO:0000313" key="1">
    <source>
        <dbReference type="EMBL" id="PZP39759.1"/>
    </source>
</evidence>
<protein>
    <submittedName>
        <fullName evidence="1">Uncharacterized protein</fullName>
    </submittedName>
</protein>
<gene>
    <name evidence="1" type="ORF">DI598_19750</name>
</gene>
<comment type="caution">
    <text evidence="1">The sequence shown here is derived from an EMBL/GenBank/DDBJ whole genome shotgun (WGS) entry which is preliminary data.</text>
</comment>
<reference evidence="1 2" key="1">
    <citation type="submission" date="2017-11" db="EMBL/GenBank/DDBJ databases">
        <title>Infants hospitalized years apart are colonized by the same room-sourced microbial strains.</title>
        <authorList>
            <person name="Brooks B."/>
            <person name="Olm M.R."/>
            <person name="Firek B.A."/>
            <person name="Baker R."/>
            <person name="Thomas B.C."/>
            <person name="Morowitz M.J."/>
            <person name="Banfield J.F."/>
        </authorList>
    </citation>
    <scope>NUCLEOTIDE SEQUENCE [LARGE SCALE GENOMIC DNA]</scope>
    <source>
        <strain evidence="1">S2_009_000_R2_76</strain>
    </source>
</reference>
<organism evidence="1 2">
    <name type="scientific">Pseudopedobacter saltans</name>
    <dbReference type="NCBI Taxonomy" id="151895"/>
    <lineage>
        <taxon>Bacteria</taxon>
        <taxon>Pseudomonadati</taxon>
        <taxon>Bacteroidota</taxon>
        <taxon>Sphingobacteriia</taxon>
        <taxon>Sphingobacteriales</taxon>
        <taxon>Sphingobacteriaceae</taxon>
        <taxon>Pseudopedobacter</taxon>
    </lineage>
</organism>
<dbReference type="EMBL" id="QFOI01000649">
    <property type="protein sequence ID" value="PZP39759.1"/>
    <property type="molecule type" value="Genomic_DNA"/>
</dbReference>
<dbReference type="Proteomes" id="UP000249645">
    <property type="component" value="Unassembled WGS sequence"/>
</dbReference>
<dbReference type="AlphaFoldDB" id="A0A2W5GCB4"/>
<evidence type="ECO:0000313" key="2">
    <source>
        <dbReference type="Proteomes" id="UP000249645"/>
    </source>
</evidence>